<name>A0A1I3X8W6_9HYPH</name>
<protein>
    <submittedName>
        <fullName evidence="1">Uncharacterized protein</fullName>
    </submittedName>
</protein>
<dbReference type="Proteomes" id="UP000323300">
    <property type="component" value="Unassembled WGS sequence"/>
</dbReference>
<dbReference type="AlphaFoldDB" id="A0A1I3X8W6"/>
<proteinExistence type="predicted"/>
<keyword evidence="2" id="KW-1185">Reference proteome</keyword>
<sequence>MAQCPSSAALNDRRCKVGCAKERRMLCDGAIDLARTRKLLALG</sequence>
<accession>A0A1I3X8W6</accession>
<dbReference type="EMBL" id="FOSL01000003">
    <property type="protein sequence ID" value="SFK16048.1"/>
    <property type="molecule type" value="Genomic_DNA"/>
</dbReference>
<gene>
    <name evidence="1" type="ORF">SAMN04488498_10365</name>
</gene>
<reference evidence="1 2" key="1">
    <citation type="submission" date="2016-10" db="EMBL/GenBank/DDBJ databases">
        <authorList>
            <person name="Varghese N."/>
            <person name="Submissions S."/>
        </authorList>
    </citation>
    <scope>NUCLEOTIDE SEQUENCE [LARGE SCALE GENOMIC DNA]</scope>
    <source>
        <strain evidence="1 2">DSM 21822</strain>
    </source>
</reference>
<organism evidence="1 2">
    <name type="scientific">Neomesorhizobium albiziae</name>
    <dbReference type="NCBI Taxonomy" id="335020"/>
    <lineage>
        <taxon>Bacteria</taxon>
        <taxon>Pseudomonadati</taxon>
        <taxon>Pseudomonadota</taxon>
        <taxon>Alphaproteobacteria</taxon>
        <taxon>Hyphomicrobiales</taxon>
        <taxon>Phyllobacteriaceae</taxon>
        <taxon>Neomesorhizobium</taxon>
    </lineage>
</organism>
<evidence type="ECO:0000313" key="2">
    <source>
        <dbReference type="Proteomes" id="UP000323300"/>
    </source>
</evidence>
<evidence type="ECO:0000313" key="1">
    <source>
        <dbReference type="EMBL" id="SFK16048.1"/>
    </source>
</evidence>